<dbReference type="InterPro" id="IPR017853">
    <property type="entry name" value="GH"/>
</dbReference>
<organism evidence="5">
    <name type="scientific">bioreactor metagenome</name>
    <dbReference type="NCBI Taxonomy" id="1076179"/>
    <lineage>
        <taxon>unclassified sequences</taxon>
        <taxon>metagenomes</taxon>
        <taxon>ecological metagenomes</taxon>
    </lineage>
</organism>
<dbReference type="SUPFAM" id="SSF51445">
    <property type="entry name" value="(Trans)glycosidases"/>
    <property type="match status" value="1"/>
</dbReference>
<evidence type="ECO:0000256" key="3">
    <source>
        <dbReference type="ARBA" id="ARBA00022801"/>
    </source>
</evidence>
<dbReference type="SUPFAM" id="SSF49785">
    <property type="entry name" value="Galactose-binding domain-like"/>
    <property type="match status" value="1"/>
</dbReference>
<protein>
    <recommendedName>
        <fullName evidence="2">beta-galactosidase</fullName>
        <ecNumber evidence="2">3.2.1.23</ecNumber>
    </recommendedName>
</protein>
<evidence type="ECO:0000256" key="4">
    <source>
        <dbReference type="ARBA" id="ARBA00023295"/>
    </source>
</evidence>
<name>A0A644WFH6_9ZZZZ</name>
<keyword evidence="3 5" id="KW-0378">Hydrolase</keyword>
<dbReference type="Gene3D" id="2.60.120.260">
    <property type="entry name" value="Galactose-binding domain-like"/>
    <property type="match status" value="1"/>
</dbReference>
<evidence type="ECO:0000313" key="5">
    <source>
        <dbReference type="EMBL" id="MPM02248.1"/>
    </source>
</evidence>
<dbReference type="PANTHER" id="PTHR46323">
    <property type="entry name" value="BETA-GALACTOSIDASE"/>
    <property type="match status" value="1"/>
</dbReference>
<dbReference type="AlphaFoldDB" id="A0A644WFH6"/>
<dbReference type="InterPro" id="IPR008979">
    <property type="entry name" value="Galactose-bd-like_sf"/>
</dbReference>
<dbReference type="GO" id="GO:0004565">
    <property type="term" value="F:beta-galactosidase activity"/>
    <property type="evidence" value="ECO:0007669"/>
    <property type="project" value="UniProtKB-EC"/>
</dbReference>
<evidence type="ECO:0000256" key="1">
    <source>
        <dbReference type="ARBA" id="ARBA00001412"/>
    </source>
</evidence>
<dbReference type="EMBL" id="VSSQ01000855">
    <property type="protein sequence ID" value="MPM02248.1"/>
    <property type="molecule type" value="Genomic_DNA"/>
</dbReference>
<comment type="catalytic activity">
    <reaction evidence="1">
        <text>Hydrolysis of terminal non-reducing beta-D-galactose residues in beta-D-galactosides.</text>
        <dbReference type="EC" id="3.2.1.23"/>
    </reaction>
</comment>
<dbReference type="GO" id="GO:0009341">
    <property type="term" value="C:beta-galactosidase complex"/>
    <property type="evidence" value="ECO:0007669"/>
    <property type="project" value="TreeGrafter"/>
</dbReference>
<proteinExistence type="predicted"/>
<dbReference type="InterPro" id="IPR050347">
    <property type="entry name" value="Bact_Beta-galactosidase"/>
</dbReference>
<evidence type="ECO:0000256" key="2">
    <source>
        <dbReference type="ARBA" id="ARBA00012756"/>
    </source>
</evidence>
<dbReference type="PANTHER" id="PTHR46323:SF2">
    <property type="entry name" value="BETA-GALACTOSIDASE"/>
    <property type="match status" value="1"/>
</dbReference>
<sequence length="916" mass="103368">MKETMDLSGTWQVFLDRDDQGIKQRWYEIEHLKGRKAYTIDLPGSLELAGIGDPVTAETVWVGSQFGDEFATDPLYEPYRKADAFRFPYWLQPETRYIGSAWYVKHITLPQMDDGLWQLLLERPHWETRVWMNGVFLGSCDSLSVPHRYEVPSGMSSSVALVIRVDNRMIHEVGPNAHSISDQTQGPWNGIVGQLALVRIPKLSLGEVRILPNVQRSSLLCMIDVANRTGYETAVTIRIEREGKAPAILTKPTACATTVFHLEIVDVPLWDEYDPALENLRVVLETEQGLVEEKLIQVGLRSIEAKGKYLFINGRQTFLRGTVECCVFPKTGHPPMEEPYWDYLFSQSRKFGLNHLRFHSWCPPEAAFAVADRMGFYLQVECPVWKNQGVAFNGNKVFDDWLFTESQRIVAEYGNHPSFLLFASGNEPDGRDKEVLGLWASSWNQRDGRRLHTAASGWPALEENAYQVLPQPRIQAWGEGLASRINALPPETCSDYTAICEQYPGPVVTHEMGQWCVFPDFSEMREYTGYLKPRNFEVFYDILARRGMADQADQFLQASGFQQVLCYKEEIEAALRTRNLAGFQLLALTDFPGQGTALEGVLNAFWQEKGYCSGEQFRRFCADVVLLARLPKRYYTFGETLQADIELANFGSSDLAKTEVNWSLIGEHGGLLAGGVLCSGHHSPRGVHSLATLSLSIPELATAQKLTLRLTLDEPRRENAWDVWAFPKAVDLESRDVLVTRAWDEASQQVLFSGGKMLLLTSGNTEVALGFSSVFWNTSWTGRQAPHTLGMVVDAEHPVFSAFPTEHHSNWQWWELVHGSNAMVLDGLATDISALVQPIDTWFRSHKLGLLFECSVGRGRLMVCSMDLTSDLEHRLVARQLYHSVLSYMQSQQFNPGCTLSLEEIDALLAVQETRS</sequence>
<reference evidence="5" key="1">
    <citation type="submission" date="2019-08" db="EMBL/GenBank/DDBJ databases">
        <authorList>
            <person name="Kucharzyk K."/>
            <person name="Murdoch R.W."/>
            <person name="Higgins S."/>
            <person name="Loffler F."/>
        </authorList>
    </citation>
    <scope>NUCLEOTIDE SEQUENCE</scope>
</reference>
<dbReference type="Gene3D" id="3.20.20.80">
    <property type="entry name" value="Glycosidases"/>
    <property type="match status" value="1"/>
</dbReference>
<keyword evidence="4 5" id="KW-0326">Glycosidase</keyword>
<accession>A0A644WFH6</accession>
<gene>
    <name evidence="5" type="primary">lacZ_20</name>
    <name evidence="5" type="ORF">SDC9_48493</name>
</gene>
<comment type="caution">
    <text evidence="5">The sequence shown here is derived from an EMBL/GenBank/DDBJ whole genome shotgun (WGS) entry which is preliminary data.</text>
</comment>
<dbReference type="EC" id="3.2.1.23" evidence="2"/>
<dbReference type="GO" id="GO:0005990">
    <property type="term" value="P:lactose catabolic process"/>
    <property type="evidence" value="ECO:0007669"/>
    <property type="project" value="TreeGrafter"/>
</dbReference>